<dbReference type="RefSeq" id="WP_378091265.1">
    <property type="nucleotide sequence ID" value="NZ_JBHSEP010000001.1"/>
</dbReference>
<feature type="transmembrane region" description="Helical" evidence="7">
    <location>
        <begin position="333"/>
        <end position="351"/>
    </location>
</feature>
<feature type="transmembrane region" description="Helical" evidence="7">
    <location>
        <begin position="178"/>
        <end position="196"/>
    </location>
</feature>
<evidence type="ECO:0000256" key="6">
    <source>
        <dbReference type="RuleBase" id="RU003983"/>
    </source>
</evidence>
<dbReference type="Pfam" id="PF01435">
    <property type="entry name" value="Peptidase_M48"/>
    <property type="match status" value="1"/>
</dbReference>
<evidence type="ECO:0000256" key="5">
    <source>
        <dbReference type="ARBA" id="ARBA00023049"/>
    </source>
</evidence>
<evidence type="ECO:0000256" key="7">
    <source>
        <dbReference type="SAM" id="Phobius"/>
    </source>
</evidence>
<gene>
    <name evidence="10" type="ORF">ACFO3S_00905</name>
</gene>
<organism evidence="10 11">
    <name type="scientific">Cohnella hongkongensis</name>
    <dbReference type="NCBI Taxonomy" id="178337"/>
    <lineage>
        <taxon>Bacteria</taxon>
        <taxon>Bacillati</taxon>
        <taxon>Bacillota</taxon>
        <taxon>Bacilli</taxon>
        <taxon>Bacillales</taxon>
        <taxon>Paenibacillaceae</taxon>
        <taxon>Cohnella</taxon>
    </lineage>
</organism>
<dbReference type="Pfam" id="PF16491">
    <property type="entry name" value="Peptidase_M48_N"/>
    <property type="match status" value="1"/>
</dbReference>
<evidence type="ECO:0000259" key="8">
    <source>
        <dbReference type="Pfam" id="PF01435"/>
    </source>
</evidence>
<evidence type="ECO:0000256" key="4">
    <source>
        <dbReference type="ARBA" id="ARBA00022833"/>
    </source>
</evidence>
<feature type="transmembrane region" description="Helical" evidence="7">
    <location>
        <begin position="292"/>
        <end position="312"/>
    </location>
</feature>
<comment type="similarity">
    <text evidence="6">Belongs to the peptidase M48 family.</text>
</comment>
<feature type="transmembrane region" description="Helical" evidence="7">
    <location>
        <begin position="101"/>
        <end position="122"/>
    </location>
</feature>
<dbReference type="InterPro" id="IPR027057">
    <property type="entry name" value="CAXX_Prtase_1"/>
</dbReference>
<evidence type="ECO:0000256" key="3">
    <source>
        <dbReference type="ARBA" id="ARBA00022801"/>
    </source>
</evidence>
<keyword evidence="1 6" id="KW-0645">Protease</keyword>
<proteinExistence type="inferred from homology"/>
<keyword evidence="7" id="KW-0472">Membrane</keyword>
<name>A0ABV9F7G5_9BACL</name>
<evidence type="ECO:0000259" key="9">
    <source>
        <dbReference type="Pfam" id="PF16491"/>
    </source>
</evidence>
<keyword evidence="2" id="KW-0479">Metal-binding</keyword>
<keyword evidence="7" id="KW-1133">Transmembrane helix</keyword>
<feature type="transmembrane region" description="Helical" evidence="7">
    <location>
        <begin position="151"/>
        <end position="171"/>
    </location>
</feature>
<feature type="domain" description="CAAX prenyl protease 1 N-terminal" evidence="9">
    <location>
        <begin position="48"/>
        <end position="205"/>
    </location>
</feature>
<evidence type="ECO:0000256" key="1">
    <source>
        <dbReference type="ARBA" id="ARBA00022670"/>
    </source>
</evidence>
<dbReference type="InterPro" id="IPR032456">
    <property type="entry name" value="Peptidase_M48_N"/>
</dbReference>
<feature type="transmembrane region" description="Helical" evidence="7">
    <location>
        <begin position="67"/>
        <end position="89"/>
    </location>
</feature>
<evidence type="ECO:0000313" key="10">
    <source>
        <dbReference type="EMBL" id="MFC4596782.1"/>
    </source>
</evidence>
<accession>A0ABV9F7G5</accession>
<evidence type="ECO:0000313" key="11">
    <source>
        <dbReference type="Proteomes" id="UP001596028"/>
    </source>
</evidence>
<keyword evidence="11" id="KW-1185">Reference proteome</keyword>
<reference evidence="11" key="1">
    <citation type="journal article" date="2019" name="Int. J. Syst. Evol. Microbiol.">
        <title>The Global Catalogue of Microorganisms (GCM) 10K type strain sequencing project: providing services to taxonomists for standard genome sequencing and annotation.</title>
        <authorList>
            <consortium name="The Broad Institute Genomics Platform"/>
            <consortium name="The Broad Institute Genome Sequencing Center for Infectious Disease"/>
            <person name="Wu L."/>
            <person name="Ma J."/>
        </authorList>
    </citation>
    <scope>NUCLEOTIDE SEQUENCE [LARGE SCALE GENOMIC DNA]</scope>
    <source>
        <strain evidence="11">CCUG 49571</strain>
    </source>
</reference>
<keyword evidence="5 6" id="KW-0482">Metalloprotease</keyword>
<dbReference type="Gene3D" id="3.30.2010.10">
    <property type="entry name" value="Metalloproteases ('zincins'), catalytic domain"/>
    <property type="match status" value="1"/>
</dbReference>
<keyword evidence="3 6" id="KW-0378">Hydrolase</keyword>
<dbReference type="InterPro" id="IPR001915">
    <property type="entry name" value="Peptidase_M48"/>
</dbReference>
<comment type="cofactor">
    <cofactor evidence="6">
        <name>Zn(2+)</name>
        <dbReference type="ChEBI" id="CHEBI:29105"/>
    </cofactor>
    <text evidence="6">Binds 1 zinc ion per subunit.</text>
</comment>
<dbReference type="CDD" id="cd07343">
    <property type="entry name" value="M48A_Zmpste24p_like"/>
    <property type="match status" value="1"/>
</dbReference>
<feature type="transmembrane region" description="Helical" evidence="7">
    <location>
        <begin position="12"/>
        <end position="29"/>
    </location>
</feature>
<sequence>MSFRKHSAFLKYSLGLIGYAVAIALYVAYVSPNQVPEAYRGTAADPATFFSPNQLQSSEWLNAARNWIFFMSGPWEWLIYFMMLASGLARRWRVKLEERGLPIYLRFPLYVLLIQATAYLLYFPLRAASYCLSKTYGISTQPLTGWLRDKLIAFGIGYATMLAVSAVAFWIISRGGRWWLKLWLLSVPFTLLMMYVQPVVIDPLYSQFSRLSDPQLEEGILELAARAGIPAHRVYEVDMSEKTNALNAYVNGIGSSLRIVLWDTTLQRLEEPEIMLIMAHEMGHYVMRHLEWSAAGAVGSSLALLALGGWLYRAAIRKRGVRWGIRSLSDMTALPLALMILSMLSFASLPISNYVSRQAETAADRYAMELIGSAEGAVTMYQKMAVASLSDVHPPLLVKWFRDTHPSDMERILYADNFERTPRP</sequence>
<protein>
    <submittedName>
        <fullName evidence="10">M48 family metallopeptidase</fullName>
    </submittedName>
</protein>
<keyword evidence="4 6" id="KW-0862">Zinc</keyword>
<comment type="caution">
    <text evidence="10">The sequence shown here is derived from an EMBL/GenBank/DDBJ whole genome shotgun (WGS) entry which is preliminary data.</text>
</comment>
<feature type="domain" description="Peptidase M48" evidence="8">
    <location>
        <begin position="212"/>
        <end position="413"/>
    </location>
</feature>
<dbReference type="Proteomes" id="UP001596028">
    <property type="component" value="Unassembled WGS sequence"/>
</dbReference>
<dbReference type="EMBL" id="JBHSEP010000001">
    <property type="protein sequence ID" value="MFC4596782.1"/>
    <property type="molecule type" value="Genomic_DNA"/>
</dbReference>
<keyword evidence="7" id="KW-0812">Transmembrane</keyword>
<dbReference type="PANTHER" id="PTHR10120">
    <property type="entry name" value="CAAX PRENYL PROTEASE 1"/>
    <property type="match status" value="1"/>
</dbReference>
<evidence type="ECO:0000256" key="2">
    <source>
        <dbReference type="ARBA" id="ARBA00022723"/>
    </source>
</evidence>